<dbReference type="EMBL" id="CP017881">
    <property type="protein sequence ID" value="ATU08013.1"/>
    <property type="molecule type" value="Genomic_DNA"/>
</dbReference>
<keyword evidence="1" id="KW-0472">Membrane</keyword>
<evidence type="ECO:0000256" key="1">
    <source>
        <dbReference type="SAM" id="Phobius"/>
    </source>
</evidence>
<feature type="transmembrane region" description="Helical" evidence="1">
    <location>
        <begin position="59"/>
        <end position="83"/>
    </location>
</feature>
<proteinExistence type="predicted"/>
<keyword evidence="1" id="KW-1133">Transmembrane helix</keyword>
<dbReference type="Proteomes" id="UP000229678">
    <property type="component" value="Chromosome"/>
</dbReference>
<evidence type="ECO:0000313" key="2">
    <source>
        <dbReference type="EMBL" id="ATU08013.1"/>
    </source>
</evidence>
<protein>
    <submittedName>
        <fullName evidence="2">Monomethylamine transporter</fullName>
    </submittedName>
</protein>
<dbReference type="AlphaFoldDB" id="A0A2D3C5L0"/>
<sequence length="97" mass="11335">MILEDKQKEENVDTRRYMSKLRQDALVVVALMGILFFSESFIFYTIITTVWDSTPELSGIFPVYVLFLLLVLGIGTAACLRVYSSIKEHMYTFRYYD</sequence>
<dbReference type="KEGG" id="mpot:BKM01_04020"/>
<accession>A0A2D3C5L0</accession>
<organism evidence="2 3">
    <name type="scientific">Methanohalophilus portucalensis</name>
    <dbReference type="NCBI Taxonomy" id="39664"/>
    <lineage>
        <taxon>Archaea</taxon>
        <taxon>Methanobacteriati</taxon>
        <taxon>Methanobacteriota</taxon>
        <taxon>Stenosarchaea group</taxon>
        <taxon>Methanomicrobia</taxon>
        <taxon>Methanosarcinales</taxon>
        <taxon>Methanosarcinaceae</taxon>
        <taxon>Methanohalophilus</taxon>
    </lineage>
</organism>
<reference evidence="3" key="1">
    <citation type="submission" date="2016-10" db="EMBL/GenBank/DDBJ databases">
        <authorList>
            <person name="L'haridon S."/>
            <person name="Corre E."/>
        </authorList>
    </citation>
    <scope>NUCLEOTIDE SEQUENCE [LARGE SCALE GENOMIC DNA]</scope>
    <source>
        <strain evidence="3">FDF-1T</strain>
    </source>
</reference>
<keyword evidence="1" id="KW-0812">Transmembrane</keyword>
<name>A0A2D3C5L0_9EURY</name>
<dbReference type="RefSeq" id="WP_072361278.1">
    <property type="nucleotide sequence ID" value="NZ_CP017881.1"/>
</dbReference>
<feature type="transmembrane region" description="Helical" evidence="1">
    <location>
        <begin position="25"/>
        <end position="47"/>
    </location>
</feature>
<evidence type="ECO:0000313" key="3">
    <source>
        <dbReference type="Proteomes" id="UP000229678"/>
    </source>
</evidence>
<gene>
    <name evidence="2" type="ORF">BKM01_04020</name>
</gene>